<evidence type="ECO:0000313" key="3">
    <source>
        <dbReference type="Proteomes" id="UP000503440"/>
    </source>
</evidence>
<protein>
    <submittedName>
        <fullName evidence="2">Uncharacterized protein</fullName>
    </submittedName>
</protein>
<sequence>MKLVNLGKGSKVHNLKVNRNIIVVEDISQVESLINIEENGEVIHLDAEGNEVHTPDSYAVKINALRREIFDDLEQEISKLRNEITQAKLNNRLNELKSLPATTDGQWNFRRGLEKLKDFASDLGAKVVAEIAMKQLGY</sequence>
<dbReference type="RefSeq" id="WP_163145662.1">
    <property type="nucleotide sequence ID" value="NZ_CP044455.1"/>
</dbReference>
<organism evidence="2 3">
    <name type="scientific">Acinetobacter indicus</name>
    <dbReference type="NCBI Taxonomy" id="756892"/>
    <lineage>
        <taxon>Bacteria</taxon>
        <taxon>Pseudomonadati</taxon>
        <taxon>Pseudomonadota</taxon>
        <taxon>Gammaproteobacteria</taxon>
        <taxon>Moraxellales</taxon>
        <taxon>Moraxellaceae</taxon>
        <taxon>Acinetobacter</taxon>
    </lineage>
</organism>
<dbReference type="EMBL" id="CP044455">
    <property type="protein sequence ID" value="QIC69830.1"/>
    <property type="molecule type" value="Genomic_DNA"/>
</dbReference>
<feature type="coiled-coil region" evidence="1">
    <location>
        <begin position="63"/>
        <end position="90"/>
    </location>
</feature>
<dbReference type="AlphaFoldDB" id="A0A6C0Y1C6"/>
<reference evidence="2 3" key="1">
    <citation type="submission" date="2019-09" db="EMBL/GenBank/DDBJ databases">
        <title>Non-baumannii Acinetobacter spp. carrying blaNDM-1 isolated in China.</title>
        <authorList>
            <person name="Cui C."/>
            <person name="Chen C."/>
            <person name="Sun J."/>
            <person name="Liu Y."/>
        </authorList>
    </citation>
    <scope>NUCLEOTIDE SEQUENCE [LARGE SCALE GENOMIC DNA]</scope>
    <source>
        <strain evidence="2 3">B18</strain>
    </source>
</reference>
<evidence type="ECO:0000256" key="1">
    <source>
        <dbReference type="SAM" id="Coils"/>
    </source>
</evidence>
<dbReference type="Proteomes" id="UP000503440">
    <property type="component" value="Chromosome"/>
</dbReference>
<name>A0A6C0Y1C6_9GAMM</name>
<keyword evidence="1" id="KW-0175">Coiled coil</keyword>
<gene>
    <name evidence="2" type="ORF">FSC09_05165</name>
</gene>
<proteinExistence type="predicted"/>
<accession>A0A6C0Y1C6</accession>
<evidence type="ECO:0000313" key="2">
    <source>
        <dbReference type="EMBL" id="QIC69830.1"/>
    </source>
</evidence>